<reference evidence="2" key="1">
    <citation type="submission" date="2023-05" db="EMBL/GenBank/DDBJ databases">
        <title>Nepenthes gracilis genome sequencing.</title>
        <authorList>
            <person name="Fukushima K."/>
        </authorList>
    </citation>
    <scope>NUCLEOTIDE SEQUENCE</scope>
    <source>
        <strain evidence="2">SING2019-196</strain>
    </source>
</reference>
<comment type="caution">
    <text evidence="2">The sequence shown here is derived from an EMBL/GenBank/DDBJ whole genome shotgun (WGS) entry which is preliminary data.</text>
</comment>
<sequence>MSTSNELEKRMSTDRMLVNRLKEQRQHRVEEEADDAKQDEFRDQACGNKMSRAQDHYDLPQRHSHLGRVFPTMVAAVGFIKRSQVSIQEVS</sequence>
<feature type="region of interest" description="Disordered" evidence="1">
    <location>
        <begin position="1"/>
        <end position="42"/>
    </location>
</feature>
<proteinExistence type="predicted"/>
<evidence type="ECO:0000313" key="3">
    <source>
        <dbReference type="Proteomes" id="UP001279734"/>
    </source>
</evidence>
<evidence type="ECO:0000256" key="1">
    <source>
        <dbReference type="SAM" id="MobiDB-lite"/>
    </source>
</evidence>
<protein>
    <recommendedName>
        <fullName evidence="4">IBB domain-containing protein</fullName>
    </recommendedName>
</protein>
<keyword evidence="3" id="KW-1185">Reference proteome</keyword>
<accession>A0AAD3SB01</accession>
<dbReference type="Proteomes" id="UP001279734">
    <property type="component" value="Unassembled WGS sequence"/>
</dbReference>
<feature type="compositionally biased region" description="Basic and acidic residues" evidence="1">
    <location>
        <begin position="20"/>
        <end position="42"/>
    </location>
</feature>
<name>A0AAD3SB01_NEPGR</name>
<gene>
    <name evidence="2" type="ORF">Nepgr_009693</name>
</gene>
<evidence type="ECO:0008006" key="4">
    <source>
        <dbReference type="Google" id="ProtNLM"/>
    </source>
</evidence>
<feature type="compositionally biased region" description="Basic and acidic residues" evidence="1">
    <location>
        <begin position="1"/>
        <end position="13"/>
    </location>
</feature>
<dbReference type="EMBL" id="BSYO01000007">
    <property type="protein sequence ID" value="GMH07853.1"/>
    <property type="molecule type" value="Genomic_DNA"/>
</dbReference>
<evidence type="ECO:0000313" key="2">
    <source>
        <dbReference type="EMBL" id="GMH07853.1"/>
    </source>
</evidence>
<organism evidence="2 3">
    <name type="scientific">Nepenthes gracilis</name>
    <name type="common">Slender pitcher plant</name>
    <dbReference type="NCBI Taxonomy" id="150966"/>
    <lineage>
        <taxon>Eukaryota</taxon>
        <taxon>Viridiplantae</taxon>
        <taxon>Streptophyta</taxon>
        <taxon>Embryophyta</taxon>
        <taxon>Tracheophyta</taxon>
        <taxon>Spermatophyta</taxon>
        <taxon>Magnoliopsida</taxon>
        <taxon>eudicotyledons</taxon>
        <taxon>Gunneridae</taxon>
        <taxon>Pentapetalae</taxon>
        <taxon>Caryophyllales</taxon>
        <taxon>Nepenthaceae</taxon>
        <taxon>Nepenthes</taxon>
    </lineage>
</organism>
<dbReference type="AlphaFoldDB" id="A0AAD3SB01"/>